<dbReference type="SUPFAM" id="SSF53098">
    <property type="entry name" value="Ribonuclease H-like"/>
    <property type="match status" value="1"/>
</dbReference>
<dbReference type="Pfam" id="PF17919">
    <property type="entry name" value="RT_RNaseH_2"/>
    <property type="match status" value="1"/>
</dbReference>
<organism evidence="4 5">
    <name type="scientific">Centaurea solstitialis</name>
    <name type="common">yellow star-thistle</name>
    <dbReference type="NCBI Taxonomy" id="347529"/>
    <lineage>
        <taxon>Eukaryota</taxon>
        <taxon>Viridiplantae</taxon>
        <taxon>Streptophyta</taxon>
        <taxon>Embryophyta</taxon>
        <taxon>Tracheophyta</taxon>
        <taxon>Spermatophyta</taxon>
        <taxon>Magnoliopsida</taxon>
        <taxon>eudicotyledons</taxon>
        <taxon>Gunneridae</taxon>
        <taxon>Pentapetalae</taxon>
        <taxon>asterids</taxon>
        <taxon>campanulids</taxon>
        <taxon>Asterales</taxon>
        <taxon>Asteraceae</taxon>
        <taxon>Carduoideae</taxon>
        <taxon>Cardueae</taxon>
        <taxon>Centaureinae</taxon>
        <taxon>Centaurea</taxon>
    </lineage>
</organism>
<dbReference type="GO" id="GO:0003824">
    <property type="term" value="F:catalytic activity"/>
    <property type="evidence" value="ECO:0007669"/>
    <property type="project" value="UniProtKB-KW"/>
</dbReference>
<feature type="region of interest" description="Disordered" evidence="2">
    <location>
        <begin position="483"/>
        <end position="502"/>
    </location>
</feature>
<dbReference type="InterPro" id="IPR043128">
    <property type="entry name" value="Rev_trsase/Diguanyl_cyclase"/>
</dbReference>
<dbReference type="PANTHER" id="PTHR37984:SF5">
    <property type="entry name" value="PROTEIN NYNRIN-LIKE"/>
    <property type="match status" value="1"/>
</dbReference>
<proteinExistence type="predicted"/>
<dbReference type="InterPro" id="IPR050951">
    <property type="entry name" value="Retrovirus_Pol_polyprotein"/>
</dbReference>
<dbReference type="Gene3D" id="3.30.70.270">
    <property type="match status" value="2"/>
</dbReference>
<dbReference type="InterPro" id="IPR043502">
    <property type="entry name" value="DNA/RNA_pol_sf"/>
</dbReference>
<protein>
    <recommendedName>
        <fullName evidence="3">Reverse transcriptase domain-containing protein</fullName>
    </recommendedName>
</protein>
<keyword evidence="5" id="KW-1185">Reference proteome</keyword>
<dbReference type="InterPro" id="IPR041577">
    <property type="entry name" value="RT_RNaseH_2"/>
</dbReference>
<keyword evidence="1" id="KW-0511">Multifunctional enzyme</keyword>
<dbReference type="SUPFAM" id="SSF56672">
    <property type="entry name" value="DNA/RNA polymerases"/>
    <property type="match status" value="1"/>
</dbReference>
<dbReference type="PANTHER" id="PTHR37984">
    <property type="entry name" value="PROTEIN CBG26694"/>
    <property type="match status" value="1"/>
</dbReference>
<evidence type="ECO:0000313" key="5">
    <source>
        <dbReference type="Proteomes" id="UP001172457"/>
    </source>
</evidence>
<dbReference type="InterPro" id="IPR000477">
    <property type="entry name" value="RT_dom"/>
</dbReference>
<dbReference type="Gene3D" id="3.30.420.10">
    <property type="entry name" value="Ribonuclease H-like superfamily/Ribonuclease H"/>
    <property type="match status" value="1"/>
</dbReference>
<dbReference type="Pfam" id="PF00078">
    <property type="entry name" value="RVT_1"/>
    <property type="match status" value="1"/>
</dbReference>
<dbReference type="InterPro" id="IPR012337">
    <property type="entry name" value="RNaseH-like_sf"/>
</dbReference>
<evidence type="ECO:0000259" key="3">
    <source>
        <dbReference type="PROSITE" id="PS50878"/>
    </source>
</evidence>
<dbReference type="EMBL" id="JARYMX010000007">
    <property type="protein sequence ID" value="KAJ9542270.1"/>
    <property type="molecule type" value="Genomic_DNA"/>
</dbReference>
<accession>A0AA38W824</accession>
<sequence>MPFGLTNAPAAFMDLMNRVCRPMLDRSMNMFIDDILVYSRLKEDHVVHLREMLEVLRKERLYAKFSKCAFWLQEVQFLGHVVNREGIEVDSSKIEADFSRIAVPLTRLTNKSEPYVWGSDPQTAFETLRRKLCEAPVLMLPEGVEDMAVYCNAVHLGLGCVLMPRGRLIAYALKPHEANYPANDLELAAVVFALKIWRHYLYGLRWLDVVKDCDCEILYHPGKAIVLAYALSRKTAHSSFRVSHLKMVVTTSFLEVVRRAQEEASMEENPNGERIRGQLPMLSPHGKMQPSGIPEWKWENIIMDLITKLPKTPRKFDVIWVIVDRLTNWDTYLPLAEFSYNNSFHSSIGMPPYEMLYGRRYRTPICWGEVGQHVLGSTEVVQRTTENIQRIRERLLTAQSRQKSYTDRRRSDLEFQVGDRVLLKIRKCLANETAHVSLDDIQVDDSLNYAKRPVSVLERKVKKLQNKEIGTVKVKWQHRNGSEWTREPEVEMQERHPELFSD</sequence>
<evidence type="ECO:0000256" key="2">
    <source>
        <dbReference type="SAM" id="MobiDB-lite"/>
    </source>
</evidence>
<dbReference type="Proteomes" id="UP001172457">
    <property type="component" value="Chromosome 7"/>
</dbReference>
<gene>
    <name evidence="4" type="ORF">OSB04_028776</name>
</gene>
<dbReference type="CDD" id="cd01647">
    <property type="entry name" value="RT_LTR"/>
    <property type="match status" value="1"/>
</dbReference>
<dbReference type="PROSITE" id="PS50878">
    <property type="entry name" value="RT_POL"/>
    <property type="match status" value="1"/>
</dbReference>
<dbReference type="AlphaFoldDB" id="A0AA38W824"/>
<reference evidence="4" key="1">
    <citation type="submission" date="2023-03" db="EMBL/GenBank/DDBJ databases">
        <title>Chromosome-scale reference genome and RAD-based genetic map of yellow starthistle (Centaurea solstitialis) reveal putative structural variation and QTLs associated with invader traits.</title>
        <authorList>
            <person name="Reatini B."/>
            <person name="Cang F.A."/>
            <person name="Jiang Q."/>
            <person name="Mckibben M.T.W."/>
            <person name="Barker M.S."/>
            <person name="Rieseberg L.H."/>
            <person name="Dlugosch K.M."/>
        </authorList>
    </citation>
    <scope>NUCLEOTIDE SEQUENCE</scope>
    <source>
        <strain evidence="4">CAN-66</strain>
        <tissue evidence="4">Leaf</tissue>
    </source>
</reference>
<name>A0AA38W824_9ASTR</name>
<comment type="caution">
    <text evidence="4">The sequence shown here is derived from an EMBL/GenBank/DDBJ whole genome shotgun (WGS) entry which is preliminary data.</text>
</comment>
<dbReference type="InterPro" id="IPR036397">
    <property type="entry name" value="RNaseH_sf"/>
</dbReference>
<evidence type="ECO:0000256" key="1">
    <source>
        <dbReference type="ARBA" id="ARBA00023268"/>
    </source>
</evidence>
<dbReference type="GO" id="GO:0003676">
    <property type="term" value="F:nucleic acid binding"/>
    <property type="evidence" value="ECO:0007669"/>
    <property type="project" value="InterPro"/>
</dbReference>
<feature type="domain" description="Reverse transcriptase" evidence="3">
    <location>
        <begin position="1"/>
        <end position="82"/>
    </location>
</feature>
<evidence type="ECO:0000313" key="4">
    <source>
        <dbReference type="EMBL" id="KAJ9542270.1"/>
    </source>
</evidence>